<accession>A0AAN7VD45</accession>
<evidence type="ECO:0000313" key="3">
    <source>
        <dbReference type="Proteomes" id="UP001329430"/>
    </source>
</evidence>
<dbReference type="InterPro" id="IPR036259">
    <property type="entry name" value="MFS_trans_sf"/>
</dbReference>
<comment type="caution">
    <text evidence="2">The sequence shown here is derived from an EMBL/GenBank/DDBJ whole genome shotgun (WGS) entry which is preliminary data.</text>
</comment>
<feature type="transmembrane region" description="Helical" evidence="1">
    <location>
        <begin position="405"/>
        <end position="426"/>
    </location>
</feature>
<dbReference type="PANTHER" id="PTHR11360:SF237">
    <property type="entry name" value="MONOCARBOXYLATE TRANSPORTER 12-B-LIKE PROTEIN"/>
    <property type="match status" value="1"/>
</dbReference>
<feature type="transmembrane region" description="Helical" evidence="1">
    <location>
        <begin position="288"/>
        <end position="306"/>
    </location>
</feature>
<dbReference type="EMBL" id="JAVRBK010000005">
    <property type="protein sequence ID" value="KAK5644019.1"/>
    <property type="molecule type" value="Genomic_DNA"/>
</dbReference>
<feature type="transmembrane region" description="Helical" evidence="1">
    <location>
        <begin position="12"/>
        <end position="32"/>
    </location>
</feature>
<dbReference type="InterPro" id="IPR050327">
    <property type="entry name" value="Proton-linked_MCT"/>
</dbReference>
<feature type="transmembrane region" description="Helical" evidence="1">
    <location>
        <begin position="147"/>
        <end position="169"/>
    </location>
</feature>
<feature type="transmembrane region" description="Helical" evidence="1">
    <location>
        <begin position="175"/>
        <end position="194"/>
    </location>
</feature>
<feature type="transmembrane region" description="Helical" evidence="1">
    <location>
        <begin position="247"/>
        <end position="268"/>
    </location>
</feature>
<organism evidence="2 3">
    <name type="scientific">Pyrocoelia pectoralis</name>
    <dbReference type="NCBI Taxonomy" id="417401"/>
    <lineage>
        <taxon>Eukaryota</taxon>
        <taxon>Metazoa</taxon>
        <taxon>Ecdysozoa</taxon>
        <taxon>Arthropoda</taxon>
        <taxon>Hexapoda</taxon>
        <taxon>Insecta</taxon>
        <taxon>Pterygota</taxon>
        <taxon>Neoptera</taxon>
        <taxon>Endopterygota</taxon>
        <taxon>Coleoptera</taxon>
        <taxon>Polyphaga</taxon>
        <taxon>Elateriformia</taxon>
        <taxon>Elateroidea</taxon>
        <taxon>Lampyridae</taxon>
        <taxon>Lampyrinae</taxon>
        <taxon>Pyrocoelia</taxon>
    </lineage>
</organism>
<name>A0AAN7VD45_9COLE</name>
<dbReference type="Gene3D" id="1.20.1250.20">
    <property type="entry name" value="MFS general substrate transporter like domains"/>
    <property type="match status" value="2"/>
</dbReference>
<sequence length="444" mass="49563">MNQATNLVPPDGGWGWVILFSYVVINFLIVPMQQNFGLLFKDTFREMGMSGASVTSIISTNLSASLFVGTCTGPLIKRFGIRRVAMGGSILFTLGIVLLTFKRSYTSFIVCYGIVTGFGEGLIRLTSALSLNLYFSKRRRKVAGVGLALRSLGSMVFPHLIVLFLSYYGVTSTTLLIGGICFHTLCASSLLRPVKWYMRRASRDDLPLVELKEIVIPLLISTEKHSAIRKRSNSIFNRALHYYDLSLFKNTVFLSIGIGMTFAVFSDISFETLFALILSDLEFDSKQIALFVSTSYISNVVIRFVIPFVGDFFKRSSRFMYAISCCIIILGRFSIIYFAKTATVTTSVIWGIAHGMKTVYWTVIFADNIPTQQLPSAESIFMVFNGVLCLTCGPLLGLIKDTTGSYVYCVYVLNGFTSITCVLWSSEWIYKTIKKRYAVKEINA</sequence>
<dbReference type="SUPFAM" id="SSF103473">
    <property type="entry name" value="MFS general substrate transporter"/>
    <property type="match status" value="1"/>
</dbReference>
<keyword evidence="3" id="KW-1185">Reference proteome</keyword>
<dbReference type="InterPro" id="IPR011701">
    <property type="entry name" value="MFS"/>
</dbReference>
<feature type="transmembrane region" description="Helical" evidence="1">
    <location>
        <begin position="318"/>
        <end position="338"/>
    </location>
</feature>
<gene>
    <name evidence="2" type="ORF">RI129_007864</name>
</gene>
<dbReference type="PANTHER" id="PTHR11360">
    <property type="entry name" value="MONOCARBOXYLATE TRANSPORTER"/>
    <property type="match status" value="1"/>
</dbReference>
<dbReference type="Pfam" id="PF07690">
    <property type="entry name" value="MFS_1"/>
    <property type="match status" value="1"/>
</dbReference>
<keyword evidence="1" id="KW-1133">Transmembrane helix</keyword>
<keyword evidence="1" id="KW-0812">Transmembrane</keyword>
<evidence type="ECO:0000256" key="1">
    <source>
        <dbReference type="SAM" id="Phobius"/>
    </source>
</evidence>
<keyword evidence="1" id="KW-0472">Membrane</keyword>
<evidence type="ECO:0000313" key="2">
    <source>
        <dbReference type="EMBL" id="KAK5644019.1"/>
    </source>
</evidence>
<dbReference type="GO" id="GO:0008028">
    <property type="term" value="F:monocarboxylic acid transmembrane transporter activity"/>
    <property type="evidence" value="ECO:0007669"/>
    <property type="project" value="TreeGrafter"/>
</dbReference>
<proteinExistence type="predicted"/>
<dbReference type="AlphaFoldDB" id="A0AAN7VD45"/>
<feature type="transmembrane region" description="Helical" evidence="1">
    <location>
        <begin position="379"/>
        <end position="399"/>
    </location>
</feature>
<feature type="transmembrane region" description="Helical" evidence="1">
    <location>
        <begin position="344"/>
        <end position="367"/>
    </location>
</feature>
<feature type="transmembrane region" description="Helical" evidence="1">
    <location>
        <begin position="84"/>
        <end position="101"/>
    </location>
</feature>
<feature type="transmembrane region" description="Helical" evidence="1">
    <location>
        <begin position="52"/>
        <end position="72"/>
    </location>
</feature>
<protein>
    <submittedName>
        <fullName evidence="2">Uncharacterized protein</fullName>
    </submittedName>
</protein>
<reference evidence="2 3" key="1">
    <citation type="journal article" date="2024" name="Insects">
        <title>An Improved Chromosome-Level Genome Assembly of the Firefly Pyrocoelia pectoralis.</title>
        <authorList>
            <person name="Fu X."/>
            <person name="Meyer-Rochow V.B."/>
            <person name="Ballantyne L."/>
            <person name="Zhu X."/>
        </authorList>
    </citation>
    <scope>NUCLEOTIDE SEQUENCE [LARGE SCALE GENOMIC DNA]</scope>
    <source>
        <strain evidence="2">XCY_ONT2</strain>
    </source>
</reference>
<dbReference type="Proteomes" id="UP001329430">
    <property type="component" value="Chromosome 5"/>
</dbReference>
<feature type="transmembrane region" description="Helical" evidence="1">
    <location>
        <begin position="107"/>
        <end position="135"/>
    </location>
</feature>